<dbReference type="RefSeq" id="WP_085485719.1">
    <property type="nucleotide sequence ID" value="NZ_FXAY01000003.1"/>
</dbReference>
<accession>A0A1X7K5J3</accession>
<dbReference type="GO" id="GO:0046872">
    <property type="term" value="F:metal ion binding"/>
    <property type="evidence" value="ECO:0007669"/>
    <property type="project" value="UniProtKB-KW"/>
</dbReference>
<keyword evidence="3" id="KW-1185">Reference proteome</keyword>
<feature type="binding site" evidence="1">
    <location>
        <position position="29"/>
    </location>
    <ligand>
        <name>Zn(2+)</name>
        <dbReference type="ChEBI" id="CHEBI:29105"/>
    </ligand>
</feature>
<dbReference type="InterPro" id="IPR005019">
    <property type="entry name" value="Adenine_glyco"/>
</dbReference>
<dbReference type="SUPFAM" id="SSF48150">
    <property type="entry name" value="DNA-glycosylase"/>
    <property type="match status" value="1"/>
</dbReference>
<keyword evidence="1" id="KW-0862">Zinc</keyword>
<feature type="binding site" evidence="1">
    <location>
        <position position="190"/>
    </location>
    <ligand>
        <name>Zn(2+)</name>
        <dbReference type="ChEBI" id="CHEBI:29105"/>
    </ligand>
</feature>
<dbReference type="Pfam" id="PF03352">
    <property type="entry name" value="Adenine_glyco"/>
    <property type="match status" value="1"/>
</dbReference>
<feature type="binding site" evidence="1">
    <location>
        <position position="16"/>
    </location>
    <ligand>
        <name>Zn(2+)</name>
        <dbReference type="ChEBI" id="CHEBI:29105"/>
    </ligand>
</feature>
<dbReference type="STRING" id="150121.SAMN06296010_2102"/>
<organism evidence="2 3">
    <name type="scientific">Agreia pratensis</name>
    <dbReference type="NCBI Taxonomy" id="150121"/>
    <lineage>
        <taxon>Bacteria</taxon>
        <taxon>Bacillati</taxon>
        <taxon>Actinomycetota</taxon>
        <taxon>Actinomycetes</taxon>
        <taxon>Micrococcales</taxon>
        <taxon>Microbacteriaceae</taxon>
        <taxon>Agreia</taxon>
    </lineage>
</organism>
<keyword evidence="1" id="KW-0479">Metal-binding</keyword>
<dbReference type="OrthoDB" id="9807664at2"/>
<dbReference type="InterPro" id="IPR011257">
    <property type="entry name" value="DNA_glycosylase"/>
</dbReference>
<dbReference type="InterPro" id="IPR052891">
    <property type="entry name" value="DNA-3mA_glycosylase"/>
</dbReference>
<gene>
    <name evidence="2" type="ORF">SAMN06296010_2102</name>
</gene>
<proteinExistence type="predicted"/>
<dbReference type="EMBL" id="FXAY01000003">
    <property type="protein sequence ID" value="SMG36036.1"/>
    <property type="molecule type" value="Genomic_DNA"/>
</dbReference>
<name>A0A1X7K5J3_9MICO</name>
<dbReference type="AlphaFoldDB" id="A0A1X7K5J3"/>
<dbReference type="PANTHER" id="PTHR30037">
    <property type="entry name" value="DNA-3-METHYLADENINE GLYCOSYLASE 1"/>
    <property type="match status" value="1"/>
</dbReference>
<dbReference type="Proteomes" id="UP000193244">
    <property type="component" value="Unassembled WGS sequence"/>
</dbReference>
<protein>
    <submittedName>
        <fullName evidence="2">DNA-3-methyladenine glycosylase I</fullName>
    </submittedName>
</protein>
<dbReference type="Gene3D" id="1.10.340.30">
    <property type="entry name" value="Hypothetical protein, domain 2"/>
    <property type="match status" value="1"/>
</dbReference>
<evidence type="ECO:0000313" key="2">
    <source>
        <dbReference type="EMBL" id="SMG36036.1"/>
    </source>
</evidence>
<evidence type="ECO:0000256" key="1">
    <source>
        <dbReference type="PIRSR" id="PIRSR605019-1"/>
    </source>
</evidence>
<sequence>MTRELLRAGDDGIARCGWVSDDPEYQRYHDEEWGKPQHGDAALFETIALEGFQAGLSWITILRRRPAFRAAFEQFSIERVAQFDEDKVNELALDASIIRNRHKIAATIKNARTIRELIRDNPGALDRLIWSHAPSSHERPATVEGMLTVTDRSHALSTELRRIGLTFVGPTTMHALMQAAGLINDHARGCARGDQLDVEVR</sequence>
<dbReference type="GO" id="GO:0006284">
    <property type="term" value="P:base-excision repair"/>
    <property type="evidence" value="ECO:0007669"/>
    <property type="project" value="InterPro"/>
</dbReference>
<dbReference type="PANTHER" id="PTHR30037:SF4">
    <property type="entry name" value="DNA-3-METHYLADENINE GLYCOSYLASE I"/>
    <property type="match status" value="1"/>
</dbReference>
<dbReference type="GO" id="GO:0008725">
    <property type="term" value="F:DNA-3-methyladenine glycosylase activity"/>
    <property type="evidence" value="ECO:0007669"/>
    <property type="project" value="InterPro"/>
</dbReference>
<reference evidence="3" key="1">
    <citation type="submission" date="2017-04" db="EMBL/GenBank/DDBJ databases">
        <authorList>
            <person name="Varghese N."/>
            <person name="Submissions S."/>
        </authorList>
    </citation>
    <scope>NUCLEOTIDE SEQUENCE [LARGE SCALE GENOMIC DNA]</scope>
    <source>
        <strain evidence="3">VKM Ac-2510</strain>
    </source>
</reference>
<evidence type="ECO:0000313" key="3">
    <source>
        <dbReference type="Proteomes" id="UP000193244"/>
    </source>
</evidence>
<feature type="binding site" evidence="1">
    <location>
        <position position="186"/>
    </location>
    <ligand>
        <name>Zn(2+)</name>
        <dbReference type="ChEBI" id="CHEBI:29105"/>
    </ligand>
</feature>